<dbReference type="SMART" id="SM00066">
    <property type="entry name" value="GAL4"/>
    <property type="match status" value="1"/>
</dbReference>
<dbReference type="CDD" id="cd00067">
    <property type="entry name" value="GAL4"/>
    <property type="match status" value="1"/>
</dbReference>
<reference evidence="5" key="1">
    <citation type="submission" date="2021-04" db="EMBL/GenBank/DDBJ databases">
        <title>Draft genome of Fusarium avenaceum strain F156N33, isolated from an atmospheric sample in Virginia.</title>
        <authorList>
            <person name="Yang S."/>
            <person name="Vinatzer B.A."/>
            <person name="Coleman J."/>
        </authorList>
    </citation>
    <scope>NUCLEOTIDE SEQUENCE</scope>
    <source>
        <strain evidence="5">F156N33</strain>
    </source>
</reference>
<name>A0A9P7GVK2_9HYPO</name>
<dbReference type="SMART" id="SM00906">
    <property type="entry name" value="Fungal_trans"/>
    <property type="match status" value="1"/>
</dbReference>
<protein>
    <recommendedName>
        <fullName evidence="4">Zn(2)-C6 fungal-type domain-containing protein</fullName>
    </recommendedName>
</protein>
<feature type="compositionally biased region" description="Basic and acidic residues" evidence="3">
    <location>
        <begin position="98"/>
        <end position="127"/>
    </location>
</feature>
<dbReference type="PANTHER" id="PTHR47425:SF3">
    <property type="entry name" value="ZN(II)2CYS6 TRANSCRIPTION FACTOR (EUROFUNG)"/>
    <property type="match status" value="1"/>
</dbReference>
<proteinExistence type="predicted"/>
<dbReference type="Pfam" id="PF04082">
    <property type="entry name" value="Fungal_trans"/>
    <property type="match status" value="1"/>
</dbReference>
<evidence type="ECO:0000256" key="1">
    <source>
        <dbReference type="ARBA" id="ARBA00022723"/>
    </source>
</evidence>
<dbReference type="Pfam" id="PF00172">
    <property type="entry name" value="Zn_clus"/>
    <property type="match status" value="1"/>
</dbReference>
<feature type="compositionally biased region" description="Low complexity" evidence="3">
    <location>
        <begin position="86"/>
        <end position="97"/>
    </location>
</feature>
<dbReference type="InterPro" id="IPR036864">
    <property type="entry name" value="Zn2-C6_fun-type_DNA-bd_sf"/>
</dbReference>
<keyword evidence="2" id="KW-0539">Nucleus</keyword>
<evidence type="ECO:0000313" key="6">
    <source>
        <dbReference type="Proteomes" id="UP000782241"/>
    </source>
</evidence>
<evidence type="ECO:0000313" key="5">
    <source>
        <dbReference type="EMBL" id="KAG5655218.1"/>
    </source>
</evidence>
<dbReference type="InterPro" id="IPR052761">
    <property type="entry name" value="Fungal_Detox/Toxin_TFs"/>
</dbReference>
<dbReference type="PANTHER" id="PTHR47425">
    <property type="entry name" value="FARB-RELATED"/>
    <property type="match status" value="1"/>
</dbReference>
<dbReference type="SUPFAM" id="SSF57701">
    <property type="entry name" value="Zn2/Cys6 DNA-binding domain"/>
    <property type="match status" value="1"/>
</dbReference>
<feature type="domain" description="Zn(2)-C6 fungal-type" evidence="4">
    <location>
        <begin position="45"/>
        <end position="77"/>
    </location>
</feature>
<organism evidence="5 6">
    <name type="scientific">Fusarium avenaceum</name>
    <dbReference type="NCBI Taxonomy" id="40199"/>
    <lineage>
        <taxon>Eukaryota</taxon>
        <taxon>Fungi</taxon>
        <taxon>Dikarya</taxon>
        <taxon>Ascomycota</taxon>
        <taxon>Pezizomycotina</taxon>
        <taxon>Sordariomycetes</taxon>
        <taxon>Hypocreomycetidae</taxon>
        <taxon>Hypocreales</taxon>
        <taxon>Nectriaceae</taxon>
        <taxon>Fusarium</taxon>
        <taxon>Fusarium tricinctum species complex</taxon>
    </lineage>
</organism>
<comment type="caution">
    <text evidence="5">The sequence shown here is derived from an EMBL/GenBank/DDBJ whole genome shotgun (WGS) entry which is preliminary data.</text>
</comment>
<gene>
    <name evidence="5" type="ORF">KAF25_001971</name>
</gene>
<sequence>MPSPTPSSQASGSGSRPAAPAKRSAPSDIHSRNPERPWKRRSSKACLSCRTRKVRCDVVDGGAPCTNCRLDDIDCVLKESNRGRRPASASAATASQRNNDRNPNHQQHDREPLDEIHVQVQKEHDSSAQDSAPAPTPMQRLTPDPSLDYIGQIRIGNGPFATTQAQMDQLTPALPLFIRPPPRHLDSRDMDYLSHKLCLSIPDPDFRHELLRVYVNVVHPVLPILDLDDYIGSILNNNGRNPISLLLFQAVNFVSVTFVGLKFLQSRGYVSRSAARRDFFDRVRILYSLNYESDRMILIQSLLLLTHWYDGPDDDKDTWYWMGTALTNAQVGGLHRTPEHLKISPQEKRLRRRVWWCCIMRDRLLALGIRSPPRINEDEYNVKPLTLDDFDLSSPVPNVDKLFRGSKVAYPDAEKRQILAVMCIELSSLCVYIGRTLNTLYTVMGNYLGGVEYTQQSSARPDQSPEQVQALAKRSTELKDWVESQNVNSRYTPKTGSRVTSSNTADGLQGDSLVYFHQAQLRIVYLTALGALNRPQVFCYGSGGDSESNLANAPVSRENVTDTAVEMTKLAFNLQRDGQLGFLPTLAVPAYLAVTLVHLFNTCSNDEEIRSLSLGRLYHCISVLQQLQDMYTSADYALQFLNSILKNTGLHVPWMTGSFTSPTGCKEVAERDTNRPRLDMGPNSVAISCMYPSPSTSGNWNPNQDSADESGLGQENTQQADIVQQQPMPLSFPSVITETWATTGQGDIGDLLAGSPFTGSWCDVETLLPALLNFEGETRSSMSGNLSVFM</sequence>
<dbReference type="AlphaFoldDB" id="A0A9P7GVK2"/>
<dbReference type="PROSITE" id="PS00463">
    <property type="entry name" value="ZN2_CY6_FUNGAL_1"/>
    <property type="match status" value="1"/>
</dbReference>
<dbReference type="CDD" id="cd12148">
    <property type="entry name" value="fungal_TF_MHR"/>
    <property type="match status" value="1"/>
</dbReference>
<dbReference type="InterPro" id="IPR007219">
    <property type="entry name" value="XnlR_reg_dom"/>
</dbReference>
<feature type="compositionally biased region" description="Low complexity" evidence="3">
    <location>
        <begin position="1"/>
        <end position="27"/>
    </location>
</feature>
<feature type="region of interest" description="Disordered" evidence="3">
    <location>
        <begin position="81"/>
        <end position="148"/>
    </location>
</feature>
<dbReference type="GO" id="GO:0006351">
    <property type="term" value="P:DNA-templated transcription"/>
    <property type="evidence" value="ECO:0007669"/>
    <property type="project" value="InterPro"/>
</dbReference>
<evidence type="ECO:0000256" key="2">
    <source>
        <dbReference type="ARBA" id="ARBA00023242"/>
    </source>
</evidence>
<dbReference type="Proteomes" id="UP000782241">
    <property type="component" value="Unassembled WGS sequence"/>
</dbReference>
<feature type="region of interest" description="Disordered" evidence="3">
    <location>
        <begin position="484"/>
        <end position="503"/>
    </location>
</feature>
<dbReference type="EMBL" id="JAGPUO010000032">
    <property type="protein sequence ID" value="KAG5655218.1"/>
    <property type="molecule type" value="Genomic_DNA"/>
</dbReference>
<keyword evidence="1" id="KW-0479">Metal-binding</keyword>
<dbReference type="GO" id="GO:0000981">
    <property type="term" value="F:DNA-binding transcription factor activity, RNA polymerase II-specific"/>
    <property type="evidence" value="ECO:0007669"/>
    <property type="project" value="InterPro"/>
</dbReference>
<evidence type="ECO:0000259" key="4">
    <source>
        <dbReference type="PROSITE" id="PS50048"/>
    </source>
</evidence>
<feature type="region of interest" description="Disordered" evidence="3">
    <location>
        <begin position="1"/>
        <end position="44"/>
    </location>
</feature>
<feature type="compositionally biased region" description="Polar residues" evidence="3">
    <location>
        <begin position="696"/>
        <end position="705"/>
    </location>
</feature>
<accession>A0A9P7GVK2</accession>
<keyword evidence="6" id="KW-1185">Reference proteome</keyword>
<dbReference type="GO" id="GO:0003677">
    <property type="term" value="F:DNA binding"/>
    <property type="evidence" value="ECO:0007669"/>
    <property type="project" value="InterPro"/>
</dbReference>
<dbReference type="Gene3D" id="4.10.240.10">
    <property type="entry name" value="Zn(2)-C6 fungal-type DNA-binding domain"/>
    <property type="match status" value="1"/>
</dbReference>
<dbReference type="PROSITE" id="PS50048">
    <property type="entry name" value="ZN2_CY6_FUNGAL_2"/>
    <property type="match status" value="1"/>
</dbReference>
<dbReference type="InterPro" id="IPR001138">
    <property type="entry name" value="Zn2Cys6_DnaBD"/>
</dbReference>
<evidence type="ECO:0000256" key="3">
    <source>
        <dbReference type="SAM" id="MobiDB-lite"/>
    </source>
</evidence>
<dbReference type="GO" id="GO:0008270">
    <property type="term" value="F:zinc ion binding"/>
    <property type="evidence" value="ECO:0007669"/>
    <property type="project" value="InterPro"/>
</dbReference>
<feature type="region of interest" description="Disordered" evidence="3">
    <location>
        <begin position="696"/>
        <end position="718"/>
    </location>
</feature>